<comment type="subcellular location">
    <subcellularLocation>
        <location evidence="1 7">Endoplasmic reticulum membrane</location>
        <topology evidence="1 7">Multi-pass membrane protein</topology>
    </subcellularLocation>
</comment>
<keyword evidence="8" id="KW-0808">Transferase</keyword>
<evidence type="ECO:0000256" key="7">
    <source>
        <dbReference type="RuleBase" id="RU365085"/>
    </source>
</evidence>
<dbReference type="GO" id="GO:0006506">
    <property type="term" value="P:GPI anchor biosynthetic process"/>
    <property type="evidence" value="ECO:0007669"/>
    <property type="project" value="TreeGrafter"/>
</dbReference>
<evidence type="ECO:0000256" key="5">
    <source>
        <dbReference type="ARBA" id="ARBA00022989"/>
    </source>
</evidence>
<feature type="transmembrane region" description="Helical" evidence="7">
    <location>
        <begin position="51"/>
        <end position="69"/>
    </location>
</feature>
<keyword evidence="8" id="KW-0328">Glycosyltransferase</keyword>
<keyword evidence="4 7" id="KW-0256">Endoplasmic reticulum</keyword>
<dbReference type="OMA" id="DCPEAYT"/>
<evidence type="ECO:0000313" key="8">
    <source>
        <dbReference type="EMBL" id="KDN62626.1"/>
    </source>
</evidence>
<dbReference type="Proteomes" id="UP000027238">
    <property type="component" value="Unassembled WGS sequence"/>
</dbReference>
<evidence type="ECO:0000256" key="1">
    <source>
        <dbReference type="ARBA" id="ARBA00004477"/>
    </source>
</evidence>
<comment type="function">
    <text evidence="7">Stabilizer subunit of the dolichol-phosphate mannose (DPM) synthase complex; tethers catalytic subunit to the ER.</text>
</comment>
<comment type="similarity">
    <text evidence="2 7">Belongs to the DPM3 family.</text>
</comment>
<evidence type="ECO:0000313" key="9">
    <source>
        <dbReference type="Proteomes" id="UP000027238"/>
    </source>
</evidence>
<dbReference type="OrthoDB" id="2014333at2759"/>
<organism evidence="8 9">
    <name type="scientific">Colletotrichum sublineola</name>
    <name type="common">Sorghum anthracnose fungus</name>
    <dbReference type="NCBI Taxonomy" id="1173701"/>
    <lineage>
        <taxon>Eukaryota</taxon>
        <taxon>Fungi</taxon>
        <taxon>Dikarya</taxon>
        <taxon>Ascomycota</taxon>
        <taxon>Pezizomycotina</taxon>
        <taxon>Sordariomycetes</taxon>
        <taxon>Hypocreomycetidae</taxon>
        <taxon>Glomerellales</taxon>
        <taxon>Glomerellaceae</taxon>
        <taxon>Colletotrichum</taxon>
        <taxon>Colletotrichum graminicola species complex</taxon>
    </lineage>
</organism>
<keyword evidence="5 7" id="KW-1133">Transmembrane helix</keyword>
<evidence type="ECO:0000256" key="2">
    <source>
        <dbReference type="ARBA" id="ARBA00010430"/>
    </source>
</evidence>
<dbReference type="AlphaFoldDB" id="A0A066XA64"/>
<dbReference type="PANTHER" id="PTHR16433:SF0">
    <property type="entry name" value="DOLICHOL-PHOSPHATE MANNOSYLTRANSFERASE SUBUNIT 3"/>
    <property type="match status" value="1"/>
</dbReference>
<dbReference type="STRING" id="1173701.A0A066XA64"/>
<dbReference type="UniPathway" id="UPA00378"/>
<keyword evidence="9" id="KW-1185">Reference proteome</keyword>
<proteinExistence type="inferred from homology"/>
<dbReference type="Pfam" id="PF08285">
    <property type="entry name" value="DPM3"/>
    <property type="match status" value="1"/>
</dbReference>
<reference evidence="9" key="1">
    <citation type="journal article" date="2014" name="Genome Announc.">
        <title>Draft genome sequence of Colletotrichum sublineola, a destructive pathogen of cultivated sorghum.</title>
        <authorList>
            <person name="Baroncelli R."/>
            <person name="Sanz-Martin J.M."/>
            <person name="Rech G.E."/>
            <person name="Sukno S.A."/>
            <person name="Thon M.R."/>
        </authorList>
    </citation>
    <scope>NUCLEOTIDE SEQUENCE [LARGE SCALE GENOMIC DNA]</scope>
    <source>
        <strain evidence="9">TX430BB</strain>
    </source>
</reference>
<feature type="transmembrane region" description="Helical" evidence="7">
    <location>
        <begin position="7"/>
        <end position="31"/>
    </location>
</feature>
<gene>
    <name evidence="8" type="ORF">CSUB01_10170</name>
</gene>
<dbReference type="GO" id="GO:0016757">
    <property type="term" value="F:glycosyltransferase activity"/>
    <property type="evidence" value="ECO:0007669"/>
    <property type="project" value="UniProtKB-KW"/>
</dbReference>
<dbReference type="PANTHER" id="PTHR16433">
    <property type="entry name" value="DOLICHOL-PHOSPHATE MANNOSYLTRANSFERASE SUBUNIT 3"/>
    <property type="match status" value="1"/>
</dbReference>
<protein>
    <recommendedName>
        <fullName evidence="7">Dolichol-phosphate mannosyltransferase subunit 3</fullName>
    </recommendedName>
</protein>
<dbReference type="eggNOG" id="KOG4841">
    <property type="taxonomic scope" value="Eukaryota"/>
</dbReference>
<dbReference type="HOGENOM" id="CLU_150782_1_0_1"/>
<accession>A0A066XA64</accession>
<name>A0A066XA64_COLSU</name>
<keyword evidence="3 7" id="KW-0812">Transmembrane</keyword>
<evidence type="ECO:0000256" key="3">
    <source>
        <dbReference type="ARBA" id="ARBA00022692"/>
    </source>
</evidence>
<keyword evidence="6 7" id="KW-0472">Membrane</keyword>
<dbReference type="EMBL" id="JMSE01001319">
    <property type="protein sequence ID" value="KDN62626.1"/>
    <property type="molecule type" value="Genomic_DNA"/>
</dbReference>
<comment type="caution">
    <text evidence="8">The sequence shown here is derived from an EMBL/GenBank/DDBJ whole genome shotgun (WGS) entry which is preliminary data.</text>
</comment>
<sequence length="105" mass="11763">MTRAQQTISLALLVSSLYLALYLQLIPIPAVIQTEIVPVPTVTDPCVRLQLPFWVLISFGSYLLARLGYNVMTFNDVPEAHKELMAEIDEAVVDLRKLGVDVDYD</sequence>
<evidence type="ECO:0000256" key="4">
    <source>
        <dbReference type="ARBA" id="ARBA00022824"/>
    </source>
</evidence>
<comment type="pathway">
    <text evidence="7">Protein modification; protein glycosylation.</text>
</comment>
<dbReference type="GO" id="GO:0033185">
    <property type="term" value="C:dolichol-phosphate-mannose synthase complex"/>
    <property type="evidence" value="ECO:0007669"/>
    <property type="project" value="TreeGrafter"/>
</dbReference>
<dbReference type="InterPro" id="IPR013174">
    <property type="entry name" value="DPM3"/>
</dbReference>
<dbReference type="GO" id="GO:0005789">
    <property type="term" value="C:endoplasmic reticulum membrane"/>
    <property type="evidence" value="ECO:0007669"/>
    <property type="project" value="UniProtKB-SubCell"/>
</dbReference>
<evidence type="ECO:0000256" key="6">
    <source>
        <dbReference type="ARBA" id="ARBA00023136"/>
    </source>
</evidence>
<comment type="subunit">
    <text evidence="7">Component of the dolichol-phosphate mannose (DPM) synthase complex.</text>
</comment>